<reference evidence="2" key="1">
    <citation type="submission" date="2020-05" db="EMBL/GenBank/DDBJ databases">
        <title>Phylogenomic resolution of chytrid fungi.</title>
        <authorList>
            <person name="Stajich J.E."/>
            <person name="Amses K."/>
            <person name="Simmons R."/>
            <person name="Seto K."/>
            <person name="Myers J."/>
            <person name="Bonds A."/>
            <person name="Quandt C.A."/>
            <person name="Barry K."/>
            <person name="Liu P."/>
            <person name="Grigoriev I."/>
            <person name="Longcore J.E."/>
            <person name="James T.Y."/>
        </authorList>
    </citation>
    <scope>NUCLEOTIDE SEQUENCE</scope>
    <source>
        <strain evidence="2">JEL0476</strain>
    </source>
</reference>
<evidence type="ECO:0000256" key="1">
    <source>
        <dbReference type="SAM" id="MobiDB-lite"/>
    </source>
</evidence>
<keyword evidence="3" id="KW-1185">Reference proteome</keyword>
<protein>
    <submittedName>
        <fullName evidence="2">Uncharacterized protein</fullName>
    </submittedName>
</protein>
<gene>
    <name evidence="2" type="ORF">HK099_006412</name>
</gene>
<comment type="caution">
    <text evidence="2">The sequence shown here is derived from an EMBL/GenBank/DDBJ whole genome shotgun (WGS) entry which is preliminary data.</text>
</comment>
<sequence>MTVHSKEVFEKADIKKFALKLNSFLKSQNSLTMFGSDLIRISIKNNLIFLTNLSTHNAKNPEIICDILFTISELIFKAKKSKDFADQQISLTQAVSSSIGNLKLSENIDLFPLLPMIQTVITIHPNQFRGLAERLEKFLRERYKSGGKKEELYFHRRTINKALLSIQLTKRGFNQNNILELITGFSASALRSLQNLLSEVEIKNVEEIKSDLKVFELSMNELINCLEWSKKYSCIVYLNDFLKIIEFYSTLTDELRFGKSKTWQLFFPLIGYKVNKLMVLMLERFGPHLIKFSKLICNVCLNSLSHSKRKVMWRLSVLNVLNLTIKCVLQDYRMLLKVSEEIFEDFTLLEDENTEATLENNKLYDAGLHVLLSIVRSSYLNCESLKNLMKKIFQKVTETLIKSHMNIIFYKSSKNATIDQSVIKKNLNLSILKSLYKLLFSLVESLNGGLVLGVSLKLFEMGFQLPNKEINQLCEQYLIQCSAIIHPIRPAGLESFNLFEVNNEIKDQQSFDAFSLLNNPNRNFLSTEKKNYNIYKKDDTEKSKIHFSMTKNSLEVNKILNLEKNDVEAIENSKNVTLKRQFTDFSAEKSCENEIINNETVLEEHQVLEDIPVSKKLKSEEKVTTPPVETVVTEVRNSYDVEVEEDDENFMQSLEINADSGPDVTDDE</sequence>
<dbReference type="AlphaFoldDB" id="A0AAD5Y0W4"/>
<organism evidence="2 3">
    <name type="scientific">Clydaea vesicula</name>
    <dbReference type="NCBI Taxonomy" id="447962"/>
    <lineage>
        <taxon>Eukaryota</taxon>
        <taxon>Fungi</taxon>
        <taxon>Fungi incertae sedis</taxon>
        <taxon>Chytridiomycota</taxon>
        <taxon>Chytridiomycota incertae sedis</taxon>
        <taxon>Chytridiomycetes</taxon>
        <taxon>Lobulomycetales</taxon>
        <taxon>Lobulomycetaceae</taxon>
        <taxon>Clydaea</taxon>
    </lineage>
</organism>
<evidence type="ECO:0000313" key="2">
    <source>
        <dbReference type="EMBL" id="KAJ3225691.1"/>
    </source>
</evidence>
<name>A0AAD5Y0W4_9FUNG</name>
<proteinExistence type="predicted"/>
<dbReference type="EMBL" id="JADGJW010000055">
    <property type="protein sequence ID" value="KAJ3225691.1"/>
    <property type="molecule type" value="Genomic_DNA"/>
</dbReference>
<evidence type="ECO:0000313" key="3">
    <source>
        <dbReference type="Proteomes" id="UP001211065"/>
    </source>
</evidence>
<feature type="region of interest" description="Disordered" evidence="1">
    <location>
        <begin position="645"/>
        <end position="668"/>
    </location>
</feature>
<dbReference type="Proteomes" id="UP001211065">
    <property type="component" value="Unassembled WGS sequence"/>
</dbReference>
<accession>A0AAD5Y0W4</accession>